<sequence length="172" mass="19466">MKILKELTSWPFLIILLCSFTLTYLVSPEWVRSQPGVDVVLGWILNHIPALNAYVSHSRFPDIAYVYFPAMLLISPLHFIFVWRQDEQHQFWRVLFDEKPVRTAFRLLITTALLIIVALITCLWGGEQLDSVPWNDSKLALFLAGHAAAGGAFFGMLGVTLSGFAVLFGRRS</sequence>
<feature type="transmembrane region" description="Helical" evidence="1">
    <location>
        <begin position="64"/>
        <end position="83"/>
    </location>
</feature>
<feature type="transmembrane region" description="Helical" evidence="1">
    <location>
        <begin position="104"/>
        <end position="126"/>
    </location>
</feature>
<keyword evidence="1" id="KW-0472">Membrane</keyword>
<feature type="transmembrane region" description="Helical" evidence="1">
    <location>
        <begin position="146"/>
        <end position="168"/>
    </location>
</feature>
<feature type="transmembrane region" description="Helical" evidence="1">
    <location>
        <begin position="7"/>
        <end position="26"/>
    </location>
</feature>
<proteinExistence type="predicted"/>
<comment type="caution">
    <text evidence="2">The sequence shown here is derived from an EMBL/GenBank/DDBJ whole genome shotgun (WGS) entry which is preliminary data.</text>
</comment>
<keyword evidence="1" id="KW-0812">Transmembrane</keyword>
<evidence type="ECO:0000256" key="1">
    <source>
        <dbReference type="SAM" id="Phobius"/>
    </source>
</evidence>
<gene>
    <name evidence="2" type="ORF">D3871_17160</name>
</gene>
<organism evidence="2 3">
    <name type="scientific">Noviherbaspirillum saxi</name>
    <dbReference type="NCBI Taxonomy" id="2320863"/>
    <lineage>
        <taxon>Bacteria</taxon>
        <taxon>Pseudomonadati</taxon>
        <taxon>Pseudomonadota</taxon>
        <taxon>Betaproteobacteria</taxon>
        <taxon>Burkholderiales</taxon>
        <taxon>Oxalobacteraceae</taxon>
        <taxon>Noviherbaspirillum</taxon>
    </lineage>
</organism>
<keyword evidence="1" id="KW-1133">Transmembrane helix</keyword>
<dbReference type="RefSeq" id="WP_119770332.1">
    <property type="nucleotide sequence ID" value="NZ_QYUO01000002.1"/>
</dbReference>
<protein>
    <submittedName>
        <fullName evidence="2">Uncharacterized protein</fullName>
    </submittedName>
</protein>
<dbReference type="AlphaFoldDB" id="A0A3A3FKD3"/>
<accession>A0A3A3FKD3</accession>
<evidence type="ECO:0000313" key="2">
    <source>
        <dbReference type="EMBL" id="RJF95181.1"/>
    </source>
</evidence>
<evidence type="ECO:0000313" key="3">
    <source>
        <dbReference type="Proteomes" id="UP000265955"/>
    </source>
</evidence>
<dbReference type="Proteomes" id="UP000265955">
    <property type="component" value="Unassembled WGS sequence"/>
</dbReference>
<dbReference type="EMBL" id="QYUO01000002">
    <property type="protein sequence ID" value="RJF95181.1"/>
    <property type="molecule type" value="Genomic_DNA"/>
</dbReference>
<name>A0A3A3FKD3_9BURK</name>
<reference evidence="3" key="1">
    <citation type="submission" date="2018-09" db="EMBL/GenBank/DDBJ databases">
        <authorList>
            <person name="Zhu H."/>
        </authorList>
    </citation>
    <scope>NUCLEOTIDE SEQUENCE [LARGE SCALE GENOMIC DNA]</scope>
    <source>
        <strain evidence="3">K1R23-30</strain>
    </source>
</reference>
<keyword evidence="3" id="KW-1185">Reference proteome</keyword>